<sequence>MRINKLTQALFGMGALCVAGQAFALEAWNGQEGSDQFNVIFNNSVYQNAWWVGADQCPGNAQQDQGTNPWRLTRGATAQEISQYGNPTDCDIAGGNDSVNLSEFSQDQSYSKDEKVQYNGATYKTNELVSAHSYIPGKENPWKVWQATPEWENGKVYNAGDIVTRNGQSYEALFYTNANDPALAENQNPTKNNGKPWYPLGASSTVTQAQANAAPALNLNTLYDAGALMTWNGTPYIAQWQVKDVTPEGVSPWRAYVEWGNTKERVGTPKSAWPKQFYAPYVDFTLNSIPDLAAVAQSNNVTHYTLAFVVSKDADTCMPTWGTAYSMGDYAQYSKIKALREAGGDVMVSIGGANNSPLAASCKNVADLQQHYYDIVDNLNLKVLDFDIEGTWVADHESIGRRNQAVKAVQDQWKKEGREVAIWYTLPILPTGLTPEGIYVLQDAKAKGVALDGVNVMTMDYGNIQCQSDGTEGQNIHGKCATDAVDNLFKQVKAIWPEKSDNAVYAMLGTTPMIGYNDVQGEVFYMSDAHHVYQHAKDHGIGMIGAWSMMRDRPGIEKQVSPEHSGMTEQQAPLYAYSNVFAPFTQNSANPNQNHPPVAYAGISQQIDKAGVVTLDASGSSDQDGDSLTWQWEQLSGPAVNLSNANAAKATFTVASPLVPASYSFRVTVNDGKQSSHADTTVTVTDPNQPVKPALSVATMQQVNAGSQVTIVATATDPDSTAQQLKWHWTLPAGVGQVSGQDTNTLTIIEPADAKEASYALQVKVTDQSGLSANGEVTLQVHAAAQPDPTPAPAGDYDYVYPDGLASYTDGTKVLAADGSIYQCKPFPYSGWCAGAAWAYAPATGSNWQDAWDKR</sequence>
<dbReference type="PANTHER" id="PTHR42976:SF1">
    <property type="entry name" value="GH18 DOMAIN-CONTAINING PROTEIN-RELATED"/>
    <property type="match status" value="1"/>
</dbReference>
<dbReference type="GO" id="GO:0006032">
    <property type="term" value="P:chitin catabolic process"/>
    <property type="evidence" value="ECO:0007669"/>
    <property type="project" value="UniProtKB-KW"/>
</dbReference>
<feature type="domain" description="GH18" evidence="11">
    <location>
        <begin position="275"/>
        <end position="567"/>
    </location>
</feature>
<dbReference type="CDD" id="cd11304">
    <property type="entry name" value="Cadherin_repeat"/>
    <property type="match status" value="1"/>
</dbReference>
<dbReference type="SMART" id="SM00495">
    <property type="entry name" value="ChtBD3"/>
    <property type="match status" value="4"/>
</dbReference>
<accession>A0AAJ2SAR3</accession>
<dbReference type="InterPro" id="IPR035986">
    <property type="entry name" value="PKD_dom_sf"/>
</dbReference>
<dbReference type="InterPro" id="IPR001223">
    <property type="entry name" value="Glyco_hydro18_cat"/>
</dbReference>
<feature type="signal peptide" evidence="10">
    <location>
        <begin position="1"/>
        <end position="24"/>
    </location>
</feature>
<keyword evidence="7" id="KW-0119">Carbohydrate metabolism</keyword>
<dbReference type="GO" id="GO:0030246">
    <property type="term" value="F:carbohydrate binding"/>
    <property type="evidence" value="ECO:0007669"/>
    <property type="project" value="InterPro"/>
</dbReference>
<dbReference type="SUPFAM" id="SSF49299">
    <property type="entry name" value="PKD domain"/>
    <property type="match status" value="1"/>
</dbReference>
<dbReference type="RefSeq" id="WP_319629627.1">
    <property type="nucleotide sequence ID" value="NZ_JAWXRB010000042.1"/>
</dbReference>
<keyword evidence="8" id="KW-0326">Glycosidase</keyword>
<dbReference type="GO" id="GO:0008061">
    <property type="term" value="F:chitin binding"/>
    <property type="evidence" value="ECO:0007669"/>
    <property type="project" value="UniProtKB-KW"/>
</dbReference>
<evidence type="ECO:0000256" key="4">
    <source>
        <dbReference type="ARBA" id="ARBA00022729"/>
    </source>
</evidence>
<comment type="catalytic activity">
    <reaction evidence="1">
        <text>Random endo-hydrolysis of N-acetyl-beta-D-glucosaminide (1-&gt;4)-beta-linkages in chitin and chitodextrins.</text>
        <dbReference type="EC" id="3.2.1.14"/>
    </reaction>
</comment>
<evidence type="ECO:0000256" key="8">
    <source>
        <dbReference type="ARBA" id="ARBA00023295"/>
    </source>
</evidence>
<dbReference type="InterPro" id="IPR052750">
    <property type="entry name" value="GH18_Chitinase"/>
</dbReference>
<dbReference type="GO" id="GO:0000272">
    <property type="term" value="P:polysaccharide catabolic process"/>
    <property type="evidence" value="ECO:0007669"/>
    <property type="project" value="UniProtKB-KW"/>
</dbReference>
<evidence type="ECO:0000256" key="3">
    <source>
        <dbReference type="ARBA" id="ARBA00022669"/>
    </source>
</evidence>
<keyword evidence="4 10" id="KW-0732">Signal</keyword>
<dbReference type="SMART" id="SM00089">
    <property type="entry name" value="PKD"/>
    <property type="match status" value="2"/>
</dbReference>
<dbReference type="Gene3D" id="2.60.40.10">
    <property type="entry name" value="Immunoglobulins"/>
    <property type="match status" value="2"/>
</dbReference>
<dbReference type="Proteomes" id="UP001282336">
    <property type="component" value="Unassembled WGS sequence"/>
</dbReference>
<dbReference type="Pfam" id="PF22352">
    <property type="entry name" value="K319L-like_PKD"/>
    <property type="match status" value="2"/>
</dbReference>
<dbReference type="EC" id="3.2.1.14" evidence="2"/>
<dbReference type="EMBL" id="JAWXRC010000040">
    <property type="protein sequence ID" value="MDX6033149.1"/>
    <property type="molecule type" value="Genomic_DNA"/>
</dbReference>
<feature type="chain" id="PRO_5042468052" description="chitinase" evidence="10">
    <location>
        <begin position="25"/>
        <end position="855"/>
    </location>
</feature>
<dbReference type="InterPro" id="IPR022409">
    <property type="entry name" value="PKD/Chitinase_dom"/>
</dbReference>
<evidence type="ECO:0000256" key="10">
    <source>
        <dbReference type="SAM" id="SignalP"/>
    </source>
</evidence>
<dbReference type="GO" id="GO:0008843">
    <property type="term" value="F:endochitinase activity"/>
    <property type="evidence" value="ECO:0007669"/>
    <property type="project" value="UniProtKB-EC"/>
</dbReference>
<dbReference type="Pfam" id="PF00704">
    <property type="entry name" value="Glyco_hydro_18"/>
    <property type="match status" value="1"/>
</dbReference>
<dbReference type="InterPro" id="IPR036573">
    <property type="entry name" value="CBM_sf_5/12"/>
</dbReference>
<evidence type="ECO:0000256" key="7">
    <source>
        <dbReference type="ARBA" id="ARBA00023277"/>
    </source>
</evidence>
<protein>
    <recommendedName>
        <fullName evidence="2">chitinase</fullName>
        <ecNumber evidence="2">3.2.1.14</ecNumber>
    </recommendedName>
</protein>
<proteinExistence type="predicted"/>
<evidence type="ECO:0000256" key="9">
    <source>
        <dbReference type="ARBA" id="ARBA00023326"/>
    </source>
</evidence>
<dbReference type="PANTHER" id="PTHR42976">
    <property type="entry name" value="BIFUNCTIONAL CHITINASE/LYSOZYME-RELATED"/>
    <property type="match status" value="1"/>
</dbReference>
<organism evidence="12 13">
    <name type="scientific">Scandinavium lactucae</name>
    <dbReference type="NCBI Taxonomy" id="3095028"/>
    <lineage>
        <taxon>Bacteria</taxon>
        <taxon>Pseudomonadati</taxon>
        <taxon>Pseudomonadota</taxon>
        <taxon>Gammaproteobacteria</taxon>
        <taxon>Enterobacterales</taxon>
        <taxon>Enterobacteriaceae</taxon>
        <taxon>Scandinavium</taxon>
    </lineage>
</organism>
<dbReference type="FunFam" id="3.20.20.80:FF:000118">
    <property type="entry name" value="Probable bifunctional chitinase/lysozyme"/>
    <property type="match status" value="1"/>
</dbReference>
<evidence type="ECO:0000256" key="2">
    <source>
        <dbReference type="ARBA" id="ARBA00012729"/>
    </source>
</evidence>
<evidence type="ECO:0000256" key="6">
    <source>
        <dbReference type="ARBA" id="ARBA00023024"/>
    </source>
</evidence>
<name>A0AAJ2SAR3_9ENTR</name>
<dbReference type="Gene3D" id="2.10.10.90">
    <property type="match status" value="1"/>
</dbReference>
<dbReference type="SUPFAM" id="SSF51445">
    <property type="entry name" value="(Trans)glycosidases"/>
    <property type="match status" value="1"/>
</dbReference>
<dbReference type="Pfam" id="PF02839">
    <property type="entry name" value="CBM_5_12"/>
    <property type="match status" value="1"/>
</dbReference>
<evidence type="ECO:0000313" key="13">
    <source>
        <dbReference type="Proteomes" id="UP001282336"/>
    </source>
</evidence>
<dbReference type="GO" id="GO:0005576">
    <property type="term" value="C:extracellular region"/>
    <property type="evidence" value="ECO:0007669"/>
    <property type="project" value="InterPro"/>
</dbReference>
<keyword evidence="9" id="KW-0624">Polysaccharide degradation</keyword>
<keyword evidence="5 12" id="KW-0378">Hydrolase</keyword>
<reference evidence="12" key="1">
    <citation type="submission" date="2023-11" db="EMBL/GenBank/DDBJ databases">
        <title>Scandinavium wanjuensis sp. nov., isolated from lettuce South Korea.</title>
        <authorList>
            <person name="Park J."/>
            <person name="Park S."/>
            <person name="Oh K.K."/>
            <person name="Cho G.S."/>
            <person name="Franz C.M.A.P."/>
        </authorList>
    </citation>
    <scope>NUCLEOTIDE SEQUENCE</scope>
    <source>
        <strain evidence="12">V105_12</strain>
    </source>
</reference>
<evidence type="ECO:0000313" key="12">
    <source>
        <dbReference type="EMBL" id="MDX6033149.1"/>
    </source>
</evidence>
<evidence type="ECO:0000259" key="11">
    <source>
        <dbReference type="PROSITE" id="PS51910"/>
    </source>
</evidence>
<gene>
    <name evidence="12" type="ORF">SIL20_16715</name>
</gene>
<evidence type="ECO:0000256" key="5">
    <source>
        <dbReference type="ARBA" id="ARBA00022801"/>
    </source>
</evidence>
<dbReference type="InterPro" id="IPR017853">
    <property type="entry name" value="GH"/>
</dbReference>
<evidence type="ECO:0000256" key="1">
    <source>
        <dbReference type="ARBA" id="ARBA00000822"/>
    </source>
</evidence>
<dbReference type="Gene3D" id="3.20.20.80">
    <property type="entry name" value="Glycosidases"/>
    <property type="match status" value="1"/>
</dbReference>
<dbReference type="PROSITE" id="PS51910">
    <property type="entry name" value="GH18_2"/>
    <property type="match status" value="1"/>
</dbReference>
<dbReference type="InterPro" id="IPR003610">
    <property type="entry name" value="CBM5/12"/>
</dbReference>
<dbReference type="SUPFAM" id="SSF51055">
    <property type="entry name" value="Carbohydrate binding domain"/>
    <property type="match status" value="2"/>
</dbReference>
<comment type="caution">
    <text evidence="12">The sequence shown here is derived from an EMBL/GenBank/DDBJ whole genome shotgun (WGS) entry which is preliminary data.</text>
</comment>
<dbReference type="CDD" id="cd06543">
    <property type="entry name" value="GH18_PF-ChiA-like"/>
    <property type="match status" value="1"/>
</dbReference>
<dbReference type="CDD" id="cd12215">
    <property type="entry name" value="ChiC_BD"/>
    <property type="match status" value="1"/>
</dbReference>
<dbReference type="AlphaFoldDB" id="A0AAJ2SAR3"/>
<keyword evidence="3" id="KW-0147">Chitin-binding</keyword>
<dbReference type="InterPro" id="IPR013783">
    <property type="entry name" value="Ig-like_fold"/>
</dbReference>
<keyword evidence="6" id="KW-0146">Chitin degradation</keyword>